<evidence type="ECO:0000256" key="10">
    <source>
        <dbReference type="PIRSR" id="PIRSR000660-1"/>
    </source>
</evidence>
<dbReference type="CDD" id="cd23823">
    <property type="entry name" value="RWD_GCN2"/>
    <property type="match status" value="1"/>
</dbReference>
<dbReference type="InterPro" id="IPR045864">
    <property type="entry name" value="aa-tRNA-synth_II/BPL/LPL"/>
</dbReference>
<comment type="catalytic activity">
    <reaction evidence="8">
        <text>L-threonyl-[protein] + ATP = O-phospho-L-threonyl-[protein] + ADP + H(+)</text>
        <dbReference type="Rhea" id="RHEA:46608"/>
        <dbReference type="Rhea" id="RHEA-COMP:11060"/>
        <dbReference type="Rhea" id="RHEA-COMP:11605"/>
        <dbReference type="ChEBI" id="CHEBI:15378"/>
        <dbReference type="ChEBI" id="CHEBI:30013"/>
        <dbReference type="ChEBI" id="CHEBI:30616"/>
        <dbReference type="ChEBI" id="CHEBI:61977"/>
        <dbReference type="ChEBI" id="CHEBI:456216"/>
        <dbReference type="EC" id="2.7.11.1"/>
    </reaction>
</comment>
<evidence type="ECO:0000313" key="18">
    <source>
        <dbReference type="Proteomes" id="UP000019376"/>
    </source>
</evidence>
<dbReference type="SUPFAM" id="SSF54495">
    <property type="entry name" value="UBC-like"/>
    <property type="match status" value="1"/>
</dbReference>
<dbReference type="SMART" id="SM00220">
    <property type="entry name" value="S_TKc"/>
    <property type="match status" value="1"/>
</dbReference>
<dbReference type="PIRSF" id="PIRSF000660">
    <property type="entry name" value="Ser/Thr_PK_GCN2"/>
    <property type="match status" value="1"/>
</dbReference>
<accession>S8BGV9</accession>
<evidence type="ECO:0000256" key="14">
    <source>
        <dbReference type="SAM" id="MobiDB-lite"/>
    </source>
</evidence>
<sequence length="1585" mass="179371">MSPKQRKKASPRVKQQLSSGSDSSSVTSPVISATTTNYREIHLNEVEALRSIYGDDFQEVETRRTAWQQSSNVTFKLQLRASSNPDLYLVLLVELPATYPKTTPNLALQKLDDLRENARSRIQKIIRDKPKHLLGSEMIFELAVSIQDVLEDVAQAREHDKDLPSLEEERIEQEAAAIHRAELEKQEELRKQEAAQAEEARALQLMLEDRARQRNKAQLLRRKSRTGGVDLGDVEDLVDNTPGAIRFDPPITVSDADDNPLFFRAVHAKTLLQTKQGKKAFTVRPVVPEDRCHVPLLVLKEITLGETRSNTPAFREKIRTSEDRLEGLKKLRHPNLVEFLGFKINRPPTSFGSAESAWTVLTLTEFANKGSLLELLDIVGTVAVDTLRGWMIQLLEALEFYHRSGFVHGNIHCGRVMLNRNSSGGTTVKLEAGVEETLPESLGTKRSLTTSKSPLWLPPELTQEGATPSMKTDVWDLGIILLQMAFGKDVLLRYTSANQLIVSLSLSPPLQDLLGEFFRPDPKKRPTAFQLQPSEFFRVDAPLTMRDRSSNSVSMQRRPRLDSFGAMPAFSRYHQDFDEAGHLGRGGFGQVVKARNKLDGRFYAIKKISQTSSAALKDTLSEIMLLSRLNHPYVVRYYTAWLEEDFNQVEDEAISSTEGDPFSSQEHRGFSTGGLDFISSSGYPKIEFAASDSEDELSRTLSEADDSETSVTFESDSGSERSGELSRAHSGSYGRPILTTLYIQMEYCEKHTLRDLIKNGLYDDIDRSWRLFRQILDGLSHIHSHGIIHRDLKPDNIFIDVANNPRIGDFGLATSGQFTTAVRSSAAADFEGDFTRSLGTTYYVAPEMKSGLPGHYNEKVDMFSLGVILFEMCYPLTTGMERDHTLRAIREKFHTLPPTFRESEKVVQGQIIESLLSHDPAARPTAAELLSSGKIPLQVEEETFRRAIVHLLSDPSSPDYKKILSAIFSQSPKKFEDIAWDVESQTTPAANELLVQGLVRKRLTSIFRRHGAVESPRQMLFPRSHHYTSGAMRLLDASGNLLQLPFDLTLPNARAIPRQDPSLEKTYAFGTVYRESTHGSEPRTHREVDFDIVSYNTLDLALKEAEVIKVLDEIIDEFPPLRSATMCFLINHSDLLQLIMEFCRITPSQVPLVKEVISKLNIGRYTMQKIRSELRSPSIGVASTSLDDLARFDFRDSPKETLRRLSNIMEGTEFADRLAPIFARLNVLMKYLHSFGVKRKIYINPLSSLHDKFYRGSVLFQCIFDTKRRDVFAAGGRYDRLIQEFAPKALSNRPQAHAVGFNLSSDRLGSSMAEYLKSRTPHKETESPTERYWTARRCDVLVASFDATILRTTGVKIIEDLWTNGISAELAVDTSSLEELMARYREHNHRWIVIAKQDSKERGYKVRSLLRKEEFDIRSSELVSWLRSEIQARHHREGNFDPRQNRQSSQQDALLAGERANDVRILVPQHRSKKTNRRNIIESALLHSREVVENARNGPIAAIDTRDDVLDSIRNTRLSDPDSWRAVIQNAPLTERKYLSQVYELLSDLASESRTDDNAESYSNAFIYNYRTGSCVYYDLGSGDK</sequence>
<organism evidence="17 18">
    <name type="scientific">Penicillium oxalicum (strain 114-2 / CGMCC 5302)</name>
    <name type="common">Penicillium decumbens</name>
    <dbReference type="NCBI Taxonomy" id="933388"/>
    <lineage>
        <taxon>Eukaryota</taxon>
        <taxon>Fungi</taxon>
        <taxon>Dikarya</taxon>
        <taxon>Ascomycota</taxon>
        <taxon>Pezizomycotina</taxon>
        <taxon>Eurotiomycetes</taxon>
        <taxon>Eurotiomycetidae</taxon>
        <taxon>Eurotiales</taxon>
        <taxon>Aspergillaceae</taxon>
        <taxon>Penicillium</taxon>
    </lineage>
</organism>
<comment type="catalytic activity">
    <reaction evidence="9">
        <text>L-seryl-[protein] + ATP = O-phospho-L-seryl-[protein] + ADP + H(+)</text>
        <dbReference type="Rhea" id="RHEA:17989"/>
        <dbReference type="Rhea" id="RHEA-COMP:9863"/>
        <dbReference type="Rhea" id="RHEA-COMP:11604"/>
        <dbReference type="ChEBI" id="CHEBI:15378"/>
        <dbReference type="ChEBI" id="CHEBI:29999"/>
        <dbReference type="ChEBI" id="CHEBI:30616"/>
        <dbReference type="ChEBI" id="CHEBI:83421"/>
        <dbReference type="ChEBI" id="CHEBI:456216"/>
        <dbReference type="EC" id="2.7.11.1"/>
    </reaction>
</comment>
<dbReference type="STRING" id="933388.S8BGV9"/>
<dbReference type="Pfam" id="PF05773">
    <property type="entry name" value="RWD"/>
    <property type="match status" value="1"/>
</dbReference>
<dbReference type="InterPro" id="IPR041715">
    <property type="entry name" value="HisRS-like_core"/>
</dbReference>
<dbReference type="InterPro" id="IPR008271">
    <property type="entry name" value="Ser/Thr_kinase_AS"/>
</dbReference>
<feature type="compositionally biased region" description="Basic residues" evidence="14">
    <location>
        <begin position="1"/>
        <end position="11"/>
    </location>
</feature>
<dbReference type="InterPro" id="IPR016255">
    <property type="entry name" value="Gcn2"/>
</dbReference>
<dbReference type="GO" id="GO:0005634">
    <property type="term" value="C:nucleus"/>
    <property type="evidence" value="ECO:0007669"/>
    <property type="project" value="TreeGrafter"/>
</dbReference>
<dbReference type="Pfam" id="PF00069">
    <property type="entry name" value="Pkinase"/>
    <property type="match status" value="3"/>
</dbReference>
<gene>
    <name evidence="17" type="ORF">PDE_09306</name>
</gene>
<feature type="active site" description="Proton acceptor" evidence="10">
    <location>
        <position position="791"/>
    </location>
</feature>
<evidence type="ECO:0000256" key="4">
    <source>
        <dbReference type="ARBA" id="ARBA00022741"/>
    </source>
</evidence>
<dbReference type="PANTHER" id="PTHR11042">
    <property type="entry name" value="EUKARYOTIC TRANSLATION INITIATION FACTOR 2-ALPHA KINASE EIF2-ALPHA KINASE -RELATED"/>
    <property type="match status" value="1"/>
</dbReference>
<feature type="region of interest" description="Disordered" evidence="14">
    <location>
        <begin position="697"/>
        <end position="730"/>
    </location>
</feature>
<feature type="binding site" evidence="11">
    <location>
        <position position="606"/>
    </location>
    <ligand>
        <name>ATP</name>
        <dbReference type="ChEBI" id="CHEBI:30616"/>
    </ligand>
</feature>
<evidence type="ECO:0000256" key="5">
    <source>
        <dbReference type="ARBA" id="ARBA00022777"/>
    </source>
</evidence>
<dbReference type="Gene3D" id="3.10.110.10">
    <property type="entry name" value="Ubiquitin Conjugating Enzyme"/>
    <property type="match status" value="1"/>
</dbReference>
<evidence type="ECO:0000259" key="16">
    <source>
        <dbReference type="PROSITE" id="PS50908"/>
    </source>
</evidence>
<feature type="binding site" evidence="12">
    <location>
        <position position="607"/>
    </location>
    <ligand>
        <name>ATP</name>
        <dbReference type="ChEBI" id="CHEBI:30616"/>
    </ligand>
</feature>
<dbReference type="CDD" id="cd14046">
    <property type="entry name" value="STKc_EIF2AK4_GCN2_rpt2"/>
    <property type="match status" value="1"/>
</dbReference>
<dbReference type="Pfam" id="PF12745">
    <property type="entry name" value="HGTP_anticodon2"/>
    <property type="match status" value="1"/>
</dbReference>
<dbReference type="GO" id="GO:0004694">
    <property type="term" value="F:eukaryotic translation initiation factor 2alpha kinase activity"/>
    <property type="evidence" value="ECO:0007669"/>
    <property type="project" value="InterPro"/>
</dbReference>
<dbReference type="GO" id="GO:0000077">
    <property type="term" value="P:DNA damage checkpoint signaling"/>
    <property type="evidence" value="ECO:0007669"/>
    <property type="project" value="InterPro"/>
</dbReference>
<evidence type="ECO:0000256" key="8">
    <source>
        <dbReference type="ARBA" id="ARBA00047899"/>
    </source>
</evidence>
<dbReference type="GO" id="GO:0009893">
    <property type="term" value="P:positive regulation of metabolic process"/>
    <property type="evidence" value="ECO:0007669"/>
    <property type="project" value="UniProtKB-ARBA"/>
</dbReference>
<dbReference type="CDD" id="cd14012">
    <property type="entry name" value="PK_eIF2AK_GCN2_rpt1"/>
    <property type="match status" value="1"/>
</dbReference>
<feature type="compositionally biased region" description="Low complexity" evidence="14">
    <location>
        <begin position="18"/>
        <end position="29"/>
    </location>
</feature>
<evidence type="ECO:0000256" key="11">
    <source>
        <dbReference type="PIRSR" id="PIRSR000660-2"/>
    </source>
</evidence>
<name>S8BGV9_PENO1</name>
<dbReference type="EC" id="2.7.11.1" evidence="1"/>
<dbReference type="PANTHER" id="PTHR11042:SF136">
    <property type="entry name" value="EIF-2-ALPHA KINASE GCN2"/>
    <property type="match status" value="1"/>
</dbReference>
<evidence type="ECO:0000256" key="9">
    <source>
        <dbReference type="ARBA" id="ARBA00048679"/>
    </source>
</evidence>
<dbReference type="Gene3D" id="1.10.510.10">
    <property type="entry name" value="Transferase(Phosphotransferase) domain 1"/>
    <property type="match status" value="2"/>
</dbReference>
<evidence type="ECO:0000256" key="12">
    <source>
        <dbReference type="PROSITE-ProRule" id="PRU10141"/>
    </source>
</evidence>
<dbReference type="PROSITE" id="PS50908">
    <property type="entry name" value="RWD"/>
    <property type="match status" value="1"/>
</dbReference>
<dbReference type="FunFam" id="1.10.510.10:FF:000821">
    <property type="entry name" value="Serine/threonine-protein kinase gcn2"/>
    <property type="match status" value="1"/>
</dbReference>
<dbReference type="InterPro" id="IPR016135">
    <property type="entry name" value="UBQ-conjugating_enzyme/RWD"/>
</dbReference>
<evidence type="ECO:0000256" key="7">
    <source>
        <dbReference type="ARBA" id="ARBA00037982"/>
    </source>
</evidence>
<feature type="compositionally biased region" description="Basic and acidic residues" evidence="14">
    <location>
        <begin position="718"/>
        <end position="727"/>
    </location>
</feature>
<feature type="region of interest" description="Disordered" evidence="14">
    <location>
        <begin position="1"/>
        <end position="29"/>
    </location>
</feature>
<dbReference type="FunFam" id="3.40.50.800:FF:000009">
    <property type="entry name" value="Eukaryotic translation initiation factor 2-alpha kinase"/>
    <property type="match status" value="1"/>
</dbReference>
<protein>
    <recommendedName>
        <fullName evidence="1">non-specific serine/threonine protein kinase</fullName>
        <ecNumber evidence="1">2.7.11.1</ecNumber>
    </recommendedName>
</protein>
<keyword evidence="13" id="KW-0175">Coiled coil</keyword>
<proteinExistence type="inferred from homology"/>
<dbReference type="GO" id="GO:0005737">
    <property type="term" value="C:cytoplasm"/>
    <property type="evidence" value="ECO:0007669"/>
    <property type="project" value="TreeGrafter"/>
</dbReference>
<feature type="domain" description="Protein kinase" evidence="15">
    <location>
        <begin position="577"/>
        <end position="944"/>
    </location>
</feature>
<keyword evidence="3" id="KW-0808">Transferase</keyword>
<dbReference type="EMBL" id="KB644415">
    <property type="protein sequence ID" value="EPS34342.1"/>
    <property type="molecule type" value="Genomic_DNA"/>
</dbReference>
<feature type="coiled-coil region" evidence="13">
    <location>
        <begin position="166"/>
        <end position="223"/>
    </location>
</feature>
<dbReference type="FunFam" id="3.30.930.10:FF:000074">
    <property type="entry name" value="Serine/threonine-protein kinase gcn2"/>
    <property type="match status" value="1"/>
</dbReference>
<dbReference type="InterPro" id="IPR036621">
    <property type="entry name" value="Anticodon-bd_dom_sf"/>
</dbReference>
<keyword evidence="5" id="KW-0418">Kinase</keyword>
<evidence type="ECO:0000256" key="3">
    <source>
        <dbReference type="ARBA" id="ARBA00022679"/>
    </source>
</evidence>
<keyword evidence="18" id="KW-1185">Reference proteome</keyword>
<evidence type="ECO:0000313" key="17">
    <source>
        <dbReference type="EMBL" id="EPS34342.1"/>
    </source>
</evidence>
<dbReference type="Gene3D" id="3.30.930.10">
    <property type="entry name" value="Bira Bifunctional Protein, Domain 2"/>
    <property type="match status" value="1"/>
</dbReference>
<dbReference type="InterPro" id="IPR050339">
    <property type="entry name" value="CC_SR_Kinase"/>
</dbReference>
<dbReference type="FunFam" id="3.10.110.10:FF:000050">
    <property type="entry name" value="eIF-2-alpha kinase GCN2"/>
    <property type="match status" value="1"/>
</dbReference>
<dbReference type="GO" id="GO:0005524">
    <property type="term" value="F:ATP binding"/>
    <property type="evidence" value="ECO:0007669"/>
    <property type="project" value="UniProtKB-UniRule"/>
</dbReference>
<keyword evidence="6 11" id="KW-0067">ATP-binding</keyword>
<evidence type="ECO:0000256" key="2">
    <source>
        <dbReference type="ARBA" id="ARBA00022527"/>
    </source>
</evidence>
<dbReference type="PROSITE" id="PS50011">
    <property type="entry name" value="PROTEIN_KINASE_DOM"/>
    <property type="match status" value="2"/>
</dbReference>
<evidence type="ECO:0000259" key="15">
    <source>
        <dbReference type="PROSITE" id="PS50011"/>
    </source>
</evidence>
<keyword evidence="4 11" id="KW-0547">Nucleotide-binding</keyword>
<dbReference type="SUPFAM" id="SSF52954">
    <property type="entry name" value="Class II aaRS ABD-related"/>
    <property type="match status" value="1"/>
</dbReference>
<feature type="domain" description="Protein kinase" evidence="15">
    <location>
        <begin position="220"/>
        <end position="537"/>
    </location>
</feature>
<dbReference type="Proteomes" id="UP000019376">
    <property type="component" value="Unassembled WGS sequence"/>
</dbReference>
<keyword evidence="2" id="KW-0723">Serine/threonine-protein kinase</keyword>
<comment type="similarity">
    <text evidence="7">Belongs to the protein kinase superfamily. Ser/Thr protein kinase family. GCN2 subfamily.</text>
</comment>
<dbReference type="Gene3D" id="3.30.200.20">
    <property type="entry name" value="Phosphorylase Kinase, domain 1"/>
    <property type="match status" value="1"/>
</dbReference>
<dbReference type="FunFam" id="3.30.200.20:FF:000379">
    <property type="entry name" value="eIF-2-alpha kinase GCN2"/>
    <property type="match status" value="1"/>
</dbReference>
<dbReference type="Gene3D" id="3.40.50.800">
    <property type="entry name" value="Anticodon-binding domain"/>
    <property type="match status" value="1"/>
</dbReference>
<dbReference type="SMART" id="SM00591">
    <property type="entry name" value="RWD"/>
    <property type="match status" value="1"/>
</dbReference>
<dbReference type="PhylomeDB" id="S8BGV9"/>
<dbReference type="SUPFAM" id="SSF55681">
    <property type="entry name" value="Class II aaRS and biotin synthetases"/>
    <property type="match status" value="1"/>
</dbReference>
<dbReference type="InterPro" id="IPR011009">
    <property type="entry name" value="Kinase-like_dom_sf"/>
</dbReference>
<dbReference type="OrthoDB" id="341578at2759"/>
<dbReference type="InterPro" id="IPR006575">
    <property type="entry name" value="RWD_dom"/>
</dbReference>
<evidence type="ECO:0000256" key="13">
    <source>
        <dbReference type="SAM" id="Coils"/>
    </source>
</evidence>
<feature type="domain" description="RWD" evidence="16">
    <location>
        <begin position="44"/>
        <end position="153"/>
    </location>
</feature>
<dbReference type="HOGENOM" id="CLU_001222_2_0_1"/>
<reference evidence="17 18" key="1">
    <citation type="journal article" date="2013" name="PLoS ONE">
        <title>Genomic and secretomic analyses reveal unique features of the lignocellulolytic enzyme system of Penicillium decumbens.</title>
        <authorList>
            <person name="Liu G."/>
            <person name="Zhang L."/>
            <person name="Wei X."/>
            <person name="Zou G."/>
            <person name="Qin Y."/>
            <person name="Ma L."/>
            <person name="Li J."/>
            <person name="Zheng H."/>
            <person name="Wang S."/>
            <person name="Wang C."/>
            <person name="Xun L."/>
            <person name="Zhao G.-P."/>
            <person name="Zhou Z."/>
            <person name="Qu Y."/>
        </authorList>
    </citation>
    <scope>NUCLEOTIDE SEQUENCE [LARGE SCALE GENOMIC DNA]</scope>
    <source>
        <strain evidence="18">114-2 / CGMCC 5302</strain>
    </source>
</reference>
<dbReference type="InterPro" id="IPR017441">
    <property type="entry name" value="Protein_kinase_ATP_BS"/>
</dbReference>
<dbReference type="Pfam" id="PF13393">
    <property type="entry name" value="tRNA-synt_His"/>
    <property type="match status" value="1"/>
</dbReference>
<evidence type="ECO:0000256" key="1">
    <source>
        <dbReference type="ARBA" id="ARBA00012513"/>
    </source>
</evidence>
<dbReference type="PROSITE" id="PS00107">
    <property type="entry name" value="PROTEIN_KINASE_ATP"/>
    <property type="match status" value="1"/>
</dbReference>
<evidence type="ECO:0000256" key="6">
    <source>
        <dbReference type="ARBA" id="ARBA00022840"/>
    </source>
</evidence>
<dbReference type="SUPFAM" id="SSF56112">
    <property type="entry name" value="Protein kinase-like (PK-like)"/>
    <property type="match status" value="2"/>
</dbReference>
<dbReference type="InterPro" id="IPR024435">
    <property type="entry name" value="HisRS-related_dom"/>
</dbReference>
<dbReference type="eggNOG" id="KOG1035">
    <property type="taxonomic scope" value="Eukaryota"/>
</dbReference>
<feature type="binding site" evidence="11">
    <location>
        <begin position="583"/>
        <end position="591"/>
    </location>
    <ligand>
        <name>ATP</name>
        <dbReference type="ChEBI" id="CHEBI:30616"/>
    </ligand>
</feature>
<dbReference type="PROSITE" id="PS00108">
    <property type="entry name" value="PROTEIN_KINASE_ST"/>
    <property type="match status" value="1"/>
</dbReference>
<dbReference type="InterPro" id="IPR000719">
    <property type="entry name" value="Prot_kinase_dom"/>
</dbReference>